<reference evidence="9 10" key="1">
    <citation type="submission" date="2018-06" db="EMBL/GenBank/DDBJ databases">
        <authorList>
            <consortium name="Pathogen Informatics"/>
            <person name="Doyle S."/>
        </authorList>
    </citation>
    <scope>NUCLEOTIDE SEQUENCE [LARGE SCALE GENOMIC DNA]</scope>
    <source>
        <strain evidence="9 10">NCTC12224</strain>
    </source>
</reference>
<name>A0A380K6N1_9STRE</name>
<comment type="function">
    <text evidence="7">Plays a role in the regulation of phosphate uptake.</text>
</comment>
<dbReference type="Pfam" id="PF01895">
    <property type="entry name" value="PhoU"/>
    <property type="match status" value="2"/>
</dbReference>
<evidence type="ECO:0000256" key="6">
    <source>
        <dbReference type="ARBA" id="ARBA00022592"/>
    </source>
</evidence>
<dbReference type="NCBIfam" id="TIGR02135">
    <property type="entry name" value="phoU_full"/>
    <property type="match status" value="1"/>
</dbReference>
<dbReference type="InterPro" id="IPR026022">
    <property type="entry name" value="PhoU_dom"/>
</dbReference>
<evidence type="ECO:0000256" key="3">
    <source>
        <dbReference type="ARBA" id="ARBA00011738"/>
    </source>
</evidence>
<dbReference type="PIRSF" id="PIRSF003107">
    <property type="entry name" value="PhoU"/>
    <property type="match status" value="1"/>
</dbReference>
<keyword evidence="6 7" id="KW-0592">Phosphate transport</keyword>
<organism evidence="9 10">
    <name type="scientific">Streptococcus hyointestinalis</name>
    <dbReference type="NCBI Taxonomy" id="1337"/>
    <lineage>
        <taxon>Bacteria</taxon>
        <taxon>Bacillati</taxon>
        <taxon>Bacillota</taxon>
        <taxon>Bacilli</taxon>
        <taxon>Lactobacillales</taxon>
        <taxon>Streptococcaceae</taxon>
        <taxon>Streptococcus</taxon>
    </lineage>
</organism>
<protein>
    <recommendedName>
        <fullName evidence="7">Phosphate-specific transport system accessory protein PhoU</fullName>
    </recommendedName>
</protein>
<dbReference type="GO" id="GO:0030643">
    <property type="term" value="P:intracellular phosphate ion homeostasis"/>
    <property type="evidence" value="ECO:0007669"/>
    <property type="project" value="InterPro"/>
</dbReference>
<dbReference type="PANTHER" id="PTHR42930:SF3">
    <property type="entry name" value="PHOSPHATE-SPECIFIC TRANSPORT SYSTEM ACCESSORY PROTEIN PHOU"/>
    <property type="match status" value="1"/>
</dbReference>
<evidence type="ECO:0000256" key="1">
    <source>
        <dbReference type="ARBA" id="ARBA00004496"/>
    </source>
</evidence>
<keyword evidence="5 7" id="KW-0963">Cytoplasm</keyword>
<comment type="subunit">
    <text evidence="3 7">Homodimer.</text>
</comment>
<comment type="similarity">
    <text evidence="2 7">Belongs to the PhoU family.</text>
</comment>
<evidence type="ECO:0000313" key="9">
    <source>
        <dbReference type="EMBL" id="SUN59868.1"/>
    </source>
</evidence>
<proteinExistence type="inferred from homology"/>
<keyword evidence="4 7" id="KW-0813">Transport</keyword>
<dbReference type="PANTHER" id="PTHR42930">
    <property type="entry name" value="PHOSPHATE-SPECIFIC TRANSPORT SYSTEM ACCESSORY PROTEIN PHOU"/>
    <property type="match status" value="1"/>
</dbReference>
<keyword evidence="10" id="KW-1185">Reference proteome</keyword>
<accession>A0A380K6N1</accession>
<dbReference type="SUPFAM" id="SSF109755">
    <property type="entry name" value="PhoU-like"/>
    <property type="match status" value="1"/>
</dbReference>
<evidence type="ECO:0000256" key="4">
    <source>
        <dbReference type="ARBA" id="ARBA00022448"/>
    </source>
</evidence>
<evidence type="ECO:0000256" key="7">
    <source>
        <dbReference type="PIRNR" id="PIRNR003107"/>
    </source>
</evidence>
<evidence type="ECO:0000259" key="8">
    <source>
        <dbReference type="Pfam" id="PF01895"/>
    </source>
</evidence>
<gene>
    <name evidence="9" type="primary">phoU2</name>
    <name evidence="9" type="ORF">NCTC12224_00605</name>
</gene>
<dbReference type="EMBL" id="UHFN01000007">
    <property type="protein sequence ID" value="SUN59868.1"/>
    <property type="molecule type" value="Genomic_DNA"/>
</dbReference>
<evidence type="ECO:0000256" key="2">
    <source>
        <dbReference type="ARBA" id="ARBA00008107"/>
    </source>
</evidence>
<dbReference type="GO" id="GO:0005737">
    <property type="term" value="C:cytoplasm"/>
    <property type="evidence" value="ECO:0007669"/>
    <property type="project" value="UniProtKB-SubCell"/>
</dbReference>
<dbReference type="GO" id="GO:0006817">
    <property type="term" value="P:phosphate ion transport"/>
    <property type="evidence" value="ECO:0007669"/>
    <property type="project" value="UniProtKB-KW"/>
</dbReference>
<evidence type="ECO:0000256" key="5">
    <source>
        <dbReference type="ARBA" id="ARBA00022490"/>
    </source>
</evidence>
<dbReference type="InterPro" id="IPR028366">
    <property type="entry name" value="PhoU"/>
</dbReference>
<dbReference type="GO" id="GO:0045936">
    <property type="term" value="P:negative regulation of phosphate metabolic process"/>
    <property type="evidence" value="ECO:0007669"/>
    <property type="project" value="InterPro"/>
</dbReference>
<dbReference type="Proteomes" id="UP000254924">
    <property type="component" value="Unassembled WGS sequence"/>
</dbReference>
<dbReference type="FunFam" id="1.20.58.220:FF:000004">
    <property type="entry name" value="Phosphate-specific transport system accessory protein PhoU"/>
    <property type="match status" value="1"/>
</dbReference>
<sequence length="217" mass="24658">MRARFEKQLLTLHQELIEMGSLCEEIILKTFKAIEKEQLPNTKTIATLSEEIEQMEQDIESRCLKILLRQQPVAKDLRTVSSALKMVYDLKRIGTQAYEVSEIVAQGHIVKSKELHVLQSMVDSVREMVTMSIDAFVHEDEALALKVIAKDEEVDENFDTIKVLLVECFASKSLDIEHAIDLLMVSKYIERIGDHAVNIAKWVLYAITGQLDIDGGE</sequence>
<comment type="subcellular location">
    <subcellularLocation>
        <location evidence="1 7">Cytoplasm</location>
    </subcellularLocation>
</comment>
<dbReference type="InterPro" id="IPR038078">
    <property type="entry name" value="PhoU-like_sf"/>
</dbReference>
<feature type="domain" description="PhoU" evidence="8">
    <location>
        <begin position="119"/>
        <end position="203"/>
    </location>
</feature>
<dbReference type="AlphaFoldDB" id="A0A380K6N1"/>
<evidence type="ECO:0000313" key="10">
    <source>
        <dbReference type="Proteomes" id="UP000254924"/>
    </source>
</evidence>
<dbReference type="Gene3D" id="1.20.58.220">
    <property type="entry name" value="Phosphate transport system protein phou homolog 2, domain 2"/>
    <property type="match status" value="1"/>
</dbReference>
<feature type="domain" description="PhoU" evidence="8">
    <location>
        <begin position="16"/>
        <end position="104"/>
    </location>
</feature>